<protein>
    <recommendedName>
        <fullName evidence="3">Pseudouridine synthase</fullName>
        <ecNumber evidence="3">5.4.99.-</ecNumber>
    </recommendedName>
</protein>
<dbReference type="InterPro" id="IPR050188">
    <property type="entry name" value="RluA_PseudoU_synthase"/>
</dbReference>
<dbReference type="EC" id="5.4.99.-" evidence="3"/>
<evidence type="ECO:0000256" key="2">
    <source>
        <dbReference type="PIRSR" id="PIRSR606225-1"/>
    </source>
</evidence>
<comment type="catalytic activity">
    <reaction evidence="3">
        <text>a uridine in RNA = a pseudouridine in RNA</text>
        <dbReference type="Rhea" id="RHEA:48348"/>
        <dbReference type="Rhea" id="RHEA-COMP:12068"/>
        <dbReference type="Rhea" id="RHEA-COMP:12069"/>
        <dbReference type="ChEBI" id="CHEBI:65314"/>
        <dbReference type="ChEBI" id="CHEBI:65315"/>
    </reaction>
</comment>
<dbReference type="InterPro" id="IPR020103">
    <property type="entry name" value="PsdUridine_synth_cat_dom_sf"/>
</dbReference>
<feature type="domain" description="Pseudouridine synthase RsuA/RluA-like" evidence="4">
    <location>
        <begin position="12"/>
        <end position="170"/>
    </location>
</feature>
<accession>A0A0G1YHN9</accession>
<evidence type="ECO:0000313" key="5">
    <source>
        <dbReference type="EMBL" id="KKW05919.1"/>
    </source>
</evidence>
<name>A0A0G1YHN9_9BACT</name>
<dbReference type="STRING" id="1618342.UY40_C0006G0013"/>
<dbReference type="SUPFAM" id="SSF55120">
    <property type="entry name" value="Pseudouridine synthase"/>
    <property type="match status" value="1"/>
</dbReference>
<dbReference type="Gene3D" id="3.30.2350.10">
    <property type="entry name" value="Pseudouridine synthase"/>
    <property type="match status" value="1"/>
</dbReference>
<dbReference type="NCBIfam" id="TIGR00005">
    <property type="entry name" value="rluA_subfam"/>
    <property type="match status" value="1"/>
</dbReference>
<dbReference type="InterPro" id="IPR006225">
    <property type="entry name" value="PsdUridine_synth_RluC/D"/>
</dbReference>
<dbReference type="PANTHER" id="PTHR21600:SF87">
    <property type="entry name" value="RNA PSEUDOURIDYLATE SYNTHASE DOMAIN-CONTAINING PROTEIN 1"/>
    <property type="match status" value="1"/>
</dbReference>
<evidence type="ECO:0000256" key="1">
    <source>
        <dbReference type="ARBA" id="ARBA00010876"/>
    </source>
</evidence>
<dbReference type="InterPro" id="IPR006145">
    <property type="entry name" value="PsdUridine_synth_RsuA/RluA"/>
</dbReference>
<evidence type="ECO:0000313" key="6">
    <source>
        <dbReference type="Proteomes" id="UP000034119"/>
    </source>
</evidence>
<dbReference type="GO" id="GO:0000455">
    <property type="term" value="P:enzyme-directed rRNA pseudouridine synthesis"/>
    <property type="evidence" value="ECO:0007669"/>
    <property type="project" value="TreeGrafter"/>
</dbReference>
<dbReference type="GO" id="GO:0003723">
    <property type="term" value="F:RNA binding"/>
    <property type="evidence" value="ECO:0007669"/>
    <property type="project" value="InterPro"/>
</dbReference>
<proteinExistence type="inferred from homology"/>
<dbReference type="AlphaFoldDB" id="A0A0G1YHN9"/>
<comment type="function">
    <text evidence="3">Responsible for synthesis of pseudouridine from uracil.</text>
</comment>
<gene>
    <name evidence="5" type="ORF">UY40_C0006G0013</name>
</gene>
<dbReference type="PATRIC" id="fig|1618342.3.peg.287"/>
<reference evidence="5 6" key="1">
    <citation type="journal article" date="2015" name="Nature">
        <title>rRNA introns, odd ribosomes, and small enigmatic genomes across a large radiation of phyla.</title>
        <authorList>
            <person name="Brown C.T."/>
            <person name="Hug L.A."/>
            <person name="Thomas B.C."/>
            <person name="Sharon I."/>
            <person name="Castelle C.J."/>
            <person name="Singh A."/>
            <person name="Wilkins M.J."/>
            <person name="Williams K.H."/>
            <person name="Banfield J.F."/>
        </authorList>
    </citation>
    <scope>NUCLEOTIDE SEQUENCE [LARGE SCALE GENOMIC DNA]</scope>
</reference>
<dbReference type="Pfam" id="PF00849">
    <property type="entry name" value="PseudoU_synth_2"/>
    <property type="match status" value="1"/>
</dbReference>
<comment type="caution">
    <text evidence="5">The sequence shown here is derived from an EMBL/GenBank/DDBJ whole genome shotgun (WGS) entry which is preliminary data.</text>
</comment>
<dbReference type="InterPro" id="IPR006224">
    <property type="entry name" value="PsdUridine_synth_RluA-like_CS"/>
</dbReference>
<dbReference type="CDD" id="cd02869">
    <property type="entry name" value="PseudoU_synth_RluA_like"/>
    <property type="match status" value="1"/>
</dbReference>
<sequence>MLNIIYEDESILALAKPAGQTVNKAETTRNQITLQDELEQYFKIKKSEEGIGRRAGIVHRLDKETSGILVVAKTEEAFFNLQSQFKQRETAKEYLSLVHGRTPKEGTINEPVGRISAFGGKFGVVAGGREAQTDYRVRDYREGVGGEVFSFLDLKPLTGRTHQIRVHLKHLGHPVVSDPLYLSPKRLKEDLKFCPRLFLHAFSLSFSHPTTGARMRFEAELSEDLKQVLDSLEIVS</sequence>
<evidence type="ECO:0000256" key="3">
    <source>
        <dbReference type="RuleBase" id="RU362028"/>
    </source>
</evidence>
<comment type="similarity">
    <text evidence="1 3">Belongs to the pseudouridine synthase RluA family.</text>
</comment>
<dbReference type="PROSITE" id="PS01129">
    <property type="entry name" value="PSI_RLU"/>
    <property type="match status" value="1"/>
</dbReference>
<evidence type="ECO:0000259" key="4">
    <source>
        <dbReference type="Pfam" id="PF00849"/>
    </source>
</evidence>
<organism evidence="5 6">
    <name type="scientific">candidate division CPR1 bacterium GW2011_GWC1_49_13</name>
    <dbReference type="NCBI Taxonomy" id="1618342"/>
    <lineage>
        <taxon>Bacteria</taxon>
        <taxon>candidate division CPR1</taxon>
    </lineage>
</organism>
<keyword evidence="3" id="KW-0413">Isomerase</keyword>
<feature type="active site" evidence="2">
    <location>
        <position position="62"/>
    </location>
</feature>
<dbReference type="GO" id="GO:0009982">
    <property type="term" value="F:pseudouridine synthase activity"/>
    <property type="evidence" value="ECO:0007669"/>
    <property type="project" value="InterPro"/>
</dbReference>
<dbReference type="Proteomes" id="UP000034119">
    <property type="component" value="Unassembled WGS sequence"/>
</dbReference>
<dbReference type="PANTHER" id="PTHR21600">
    <property type="entry name" value="MITOCHONDRIAL RNA PSEUDOURIDINE SYNTHASE"/>
    <property type="match status" value="1"/>
</dbReference>
<dbReference type="GO" id="GO:0140098">
    <property type="term" value="F:catalytic activity, acting on RNA"/>
    <property type="evidence" value="ECO:0007669"/>
    <property type="project" value="UniProtKB-ARBA"/>
</dbReference>
<dbReference type="EMBL" id="LCPW01000006">
    <property type="protein sequence ID" value="KKW05919.1"/>
    <property type="molecule type" value="Genomic_DNA"/>
</dbReference>